<evidence type="ECO:0000256" key="5">
    <source>
        <dbReference type="ARBA" id="ARBA00023136"/>
    </source>
</evidence>
<feature type="transmembrane region" description="Helical" evidence="6">
    <location>
        <begin position="46"/>
        <end position="66"/>
    </location>
</feature>
<sequence length="232" mass="25666">MNPMRIKVWDAPLRVFHWLLAASVVGAFITGWLGGSLMLWHGRLGLLILGLLSFRFIWGFIGSTYARWSQIIKAPLDIPAYIGGRWHQAGHNPLGSLSVLALLGLLAVQVVMGLMANDDIAFRGPLYALIDRDLSSELTDVHRQIQWLLLGLILVHVAAIGFYQRVKKQALVLAMVRGWQEQHHPTQHSAQGGSWKASLVAIVLAGFVVFGVQEAAQWWAPKPAASTQTPNW</sequence>
<dbReference type="SUPFAM" id="SSF81342">
    <property type="entry name" value="Transmembrane di-heme cytochromes"/>
    <property type="match status" value="1"/>
</dbReference>
<dbReference type="InterPro" id="IPR051542">
    <property type="entry name" value="Hydrogenase_cytochrome"/>
</dbReference>
<dbReference type="OrthoDB" id="196472at2"/>
<feature type="transmembrane region" description="Helical" evidence="6">
    <location>
        <begin position="199"/>
        <end position="220"/>
    </location>
</feature>
<dbReference type="PANTHER" id="PTHR30485:SF2">
    <property type="entry name" value="BLL0597 PROTEIN"/>
    <property type="match status" value="1"/>
</dbReference>
<keyword evidence="3 6" id="KW-0812">Transmembrane</keyword>
<dbReference type="Proteomes" id="UP000319627">
    <property type="component" value="Unassembled WGS sequence"/>
</dbReference>
<evidence type="ECO:0000256" key="1">
    <source>
        <dbReference type="ARBA" id="ARBA00004651"/>
    </source>
</evidence>
<evidence type="ECO:0000313" key="8">
    <source>
        <dbReference type="EMBL" id="TWH76346.1"/>
    </source>
</evidence>
<accession>A0A562IZK7</accession>
<protein>
    <submittedName>
        <fullName evidence="8">Cytochrome b</fullName>
    </submittedName>
</protein>
<comment type="caution">
    <text evidence="8">The sequence shown here is derived from an EMBL/GenBank/DDBJ whole genome shotgun (WGS) entry which is preliminary data.</text>
</comment>
<evidence type="ECO:0000313" key="9">
    <source>
        <dbReference type="Proteomes" id="UP000319627"/>
    </source>
</evidence>
<dbReference type="GO" id="GO:0022904">
    <property type="term" value="P:respiratory electron transport chain"/>
    <property type="evidence" value="ECO:0007669"/>
    <property type="project" value="InterPro"/>
</dbReference>
<feature type="transmembrane region" description="Helical" evidence="6">
    <location>
        <begin position="15"/>
        <end position="40"/>
    </location>
</feature>
<gene>
    <name evidence="8" type="ORF">LX59_01269</name>
</gene>
<feature type="transmembrane region" description="Helical" evidence="6">
    <location>
        <begin position="145"/>
        <end position="163"/>
    </location>
</feature>
<evidence type="ECO:0000256" key="4">
    <source>
        <dbReference type="ARBA" id="ARBA00022989"/>
    </source>
</evidence>
<keyword evidence="9" id="KW-1185">Reference proteome</keyword>
<evidence type="ECO:0000256" key="3">
    <source>
        <dbReference type="ARBA" id="ARBA00022692"/>
    </source>
</evidence>
<dbReference type="GO" id="GO:0020037">
    <property type="term" value="F:heme binding"/>
    <property type="evidence" value="ECO:0007669"/>
    <property type="project" value="TreeGrafter"/>
</dbReference>
<proteinExistence type="predicted"/>
<evidence type="ECO:0000256" key="6">
    <source>
        <dbReference type="SAM" id="Phobius"/>
    </source>
</evidence>
<dbReference type="Gene3D" id="1.20.950.20">
    <property type="entry name" value="Transmembrane di-heme cytochromes, Chain C"/>
    <property type="match status" value="1"/>
</dbReference>
<name>A0A562IZK7_9GAMM</name>
<feature type="domain" description="Cytochrome b561 bacterial/Ni-hydrogenase" evidence="7">
    <location>
        <begin position="8"/>
        <end position="178"/>
    </location>
</feature>
<dbReference type="PANTHER" id="PTHR30485">
    <property type="entry name" value="NI/FE-HYDROGENASE 1 B-TYPE CYTOCHROME SUBUNIT"/>
    <property type="match status" value="1"/>
</dbReference>
<dbReference type="GO" id="GO:0005886">
    <property type="term" value="C:plasma membrane"/>
    <property type="evidence" value="ECO:0007669"/>
    <property type="project" value="UniProtKB-SubCell"/>
</dbReference>
<dbReference type="Pfam" id="PF01292">
    <property type="entry name" value="Ni_hydr_CYTB"/>
    <property type="match status" value="1"/>
</dbReference>
<reference evidence="8 9" key="1">
    <citation type="submission" date="2019-07" db="EMBL/GenBank/DDBJ databases">
        <title>Genomic Encyclopedia of Type Strains, Phase I: the one thousand microbial genomes (KMG-I) project.</title>
        <authorList>
            <person name="Kyrpides N."/>
        </authorList>
    </citation>
    <scope>NUCLEOTIDE SEQUENCE [LARGE SCALE GENOMIC DNA]</scope>
    <source>
        <strain evidence="8 9">DSM 375</strain>
    </source>
</reference>
<keyword evidence="4 6" id="KW-1133">Transmembrane helix</keyword>
<dbReference type="InterPro" id="IPR011577">
    <property type="entry name" value="Cyt_b561_bac/Ni-Hgenase"/>
</dbReference>
<comment type="subcellular location">
    <subcellularLocation>
        <location evidence="1">Cell membrane</location>
        <topology evidence="1">Multi-pass membrane protein</topology>
    </subcellularLocation>
</comment>
<keyword evidence="2" id="KW-1003">Cell membrane</keyword>
<keyword evidence="5 6" id="KW-0472">Membrane</keyword>
<evidence type="ECO:0000256" key="2">
    <source>
        <dbReference type="ARBA" id="ARBA00022475"/>
    </source>
</evidence>
<dbReference type="InterPro" id="IPR016174">
    <property type="entry name" value="Di-haem_cyt_TM"/>
</dbReference>
<organism evidence="8 9">
    <name type="scientific">Azomonas agilis</name>
    <dbReference type="NCBI Taxonomy" id="116849"/>
    <lineage>
        <taxon>Bacteria</taxon>
        <taxon>Pseudomonadati</taxon>
        <taxon>Pseudomonadota</taxon>
        <taxon>Gammaproteobacteria</taxon>
        <taxon>Pseudomonadales</taxon>
        <taxon>Pseudomonadaceae</taxon>
        <taxon>Azomonas</taxon>
    </lineage>
</organism>
<dbReference type="AlphaFoldDB" id="A0A562IZK7"/>
<dbReference type="RefSeq" id="WP_144571012.1">
    <property type="nucleotide sequence ID" value="NZ_VLKG01000003.1"/>
</dbReference>
<feature type="transmembrane region" description="Helical" evidence="6">
    <location>
        <begin position="94"/>
        <end position="116"/>
    </location>
</feature>
<dbReference type="EMBL" id="VLKG01000003">
    <property type="protein sequence ID" value="TWH76346.1"/>
    <property type="molecule type" value="Genomic_DNA"/>
</dbReference>
<dbReference type="GO" id="GO:0009055">
    <property type="term" value="F:electron transfer activity"/>
    <property type="evidence" value="ECO:0007669"/>
    <property type="project" value="InterPro"/>
</dbReference>
<evidence type="ECO:0000259" key="7">
    <source>
        <dbReference type="Pfam" id="PF01292"/>
    </source>
</evidence>